<gene>
    <name evidence="2" type="ORF">CAAN4_H13124</name>
</gene>
<protein>
    <recommendedName>
        <fullName evidence="4">DUF1892-domain-containing protein</fullName>
    </recommendedName>
</protein>
<organism evidence="2 3">
    <name type="scientific">[Candida] anglica</name>
    <dbReference type="NCBI Taxonomy" id="148631"/>
    <lineage>
        <taxon>Eukaryota</taxon>
        <taxon>Fungi</taxon>
        <taxon>Dikarya</taxon>
        <taxon>Ascomycota</taxon>
        <taxon>Saccharomycotina</taxon>
        <taxon>Pichiomycetes</taxon>
        <taxon>Debaryomycetaceae</taxon>
        <taxon>Kurtzmaniella</taxon>
    </lineage>
</organism>
<accession>A0ABP0EKK2</accession>
<sequence>MSDSEVPPHIEEDGVLDNPLRAIIVINSPDVPEGEMQERLLDTIQSFDDMNKFFDKFDEIVAIPNEEHIKYEVGSDGMVVVIVDSKELQEKALTFIDEYVGKETSPEKQEEEEEDQQVSKKKRV</sequence>
<dbReference type="InterPro" id="IPR035946">
    <property type="entry name" value="YML108W-like_sf"/>
</dbReference>
<proteinExistence type="predicted"/>
<dbReference type="EMBL" id="OZ004260">
    <property type="protein sequence ID" value="CAK7921350.1"/>
    <property type="molecule type" value="Genomic_DNA"/>
</dbReference>
<reference evidence="2 3" key="1">
    <citation type="submission" date="2024-01" db="EMBL/GenBank/DDBJ databases">
        <authorList>
            <consortium name="Genoscope - CEA"/>
            <person name="William W."/>
        </authorList>
    </citation>
    <scope>NUCLEOTIDE SEQUENCE [LARGE SCALE GENOMIC DNA]</scope>
    <source>
        <strain evidence="2 3">29B2s-10</strain>
    </source>
</reference>
<dbReference type="InterPro" id="IPR015080">
    <property type="entry name" value="DUF1892"/>
</dbReference>
<keyword evidence="3" id="KW-1185">Reference proteome</keyword>
<dbReference type="Proteomes" id="UP001497600">
    <property type="component" value="Chromosome H"/>
</dbReference>
<dbReference type="Pfam" id="PF08987">
    <property type="entry name" value="DUF1892"/>
    <property type="match status" value="1"/>
</dbReference>
<feature type="region of interest" description="Disordered" evidence="1">
    <location>
        <begin position="101"/>
        <end position="124"/>
    </location>
</feature>
<dbReference type="SUPFAM" id="SSF89975">
    <property type="entry name" value="Hypothetical protein Yml108w"/>
    <property type="match status" value="1"/>
</dbReference>
<evidence type="ECO:0000256" key="1">
    <source>
        <dbReference type="SAM" id="MobiDB-lite"/>
    </source>
</evidence>
<evidence type="ECO:0008006" key="4">
    <source>
        <dbReference type="Google" id="ProtNLM"/>
    </source>
</evidence>
<evidence type="ECO:0000313" key="2">
    <source>
        <dbReference type="EMBL" id="CAK7921350.1"/>
    </source>
</evidence>
<evidence type="ECO:0000313" key="3">
    <source>
        <dbReference type="Proteomes" id="UP001497600"/>
    </source>
</evidence>
<name>A0ABP0EKK2_9ASCO</name>
<dbReference type="Gene3D" id="3.10.20.250">
    <property type="entry name" value="YML108W-like"/>
    <property type="match status" value="1"/>
</dbReference>